<dbReference type="PANTHER" id="PTHR35004">
    <property type="entry name" value="TRANSPOSASE RV3428C-RELATED"/>
    <property type="match status" value="1"/>
</dbReference>
<dbReference type="RefSeq" id="WP_213238614.1">
    <property type="nucleotide sequence ID" value="NZ_JAHBCL010000059.1"/>
</dbReference>
<feature type="domain" description="HTH IS21-type" evidence="5">
    <location>
        <begin position="1"/>
        <end position="58"/>
    </location>
</feature>
<comment type="caution">
    <text evidence="7">The sequence shown here is derived from an EMBL/GenBank/DDBJ whole genome shotgun (WGS) entry which is preliminary data.</text>
</comment>
<organism evidence="7 8">
    <name type="scientific">Fusibacter paucivorans</name>
    <dbReference type="NCBI Taxonomy" id="76009"/>
    <lineage>
        <taxon>Bacteria</taxon>
        <taxon>Bacillati</taxon>
        <taxon>Bacillota</taxon>
        <taxon>Clostridia</taxon>
        <taxon>Eubacteriales</taxon>
        <taxon>Eubacteriales Family XII. Incertae Sedis</taxon>
        <taxon>Fusibacter</taxon>
    </lineage>
</organism>
<dbReference type="InterPro" id="IPR017894">
    <property type="entry name" value="HTH_IS21_transposase_type"/>
</dbReference>
<sequence>MIKEMRNKGMYISDISKSICKSEKTVRKVLKSDEHEPYSRTPKPSKLDPYKPYILKRMDEGCLNSSIIYDEISVQGYAGKRTILRDFMRPHRKRCKQKAYKRFETKPGEQAQVDWGEFTLDYGGTTKRIHAFVMLMGYSRALYVEFVENEKLQTLIECHERAFKYFGGVPQTIVYDNMRTVVRDIKAQGLDRFNKAFLDFAKHHEFKPIPTRPYHPESKGKVESGVKYVRRNFWPRVAEITGIDDLNNEVRHWTHYIANVRVHGTTKRIPAQSLAEEPLHPPNPKDFRLTEDTKRKVSSDCFISYQSNRYSVPHEYAGRVVCIRDRLNGSLDIYTLENTMICSHVKLHGKYNLSKNREHFEGLLTRERTVAAKAPKLVPTKDSKVHIRPLAVYDDIVDAEVKSS</sequence>
<evidence type="ECO:0000256" key="2">
    <source>
        <dbReference type="ARBA" id="ARBA00022578"/>
    </source>
</evidence>
<evidence type="ECO:0000256" key="1">
    <source>
        <dbReference type="ARBA" id="ARBA00009277"/>
    </source>
</evidence>
<dbReference type="SUPFAM" id="SSF53098">
    <property type="entry name" value="Ribonuclease H-like"/>
    <property type="match status" value="1"/>
</dbReference>
<keyword evidence="2" id="KW-0815">Transposition</keyword>
<accession>A0ABS5PUC5</accession>
<dbReference type="InterPro" id="IPR012337">
    <property type="entry name" value="RNaseH-like_sf"/>
</dbReference>
<evidence type="ECO:0000313" key="7">
    <source>
        <dbReference type="EMBL" id="MBS7528759.1"/>
    </source>
</evidence>
<dbReference type="EMBL" id="JAHBCL010000059">
    <property type="protein sequence ID" value="MBS7528759.1"/>
    <property type="molecule type" value="Genomic_DNA"/>
</dbReference>
<keyword evidence="8" id="KW-1185">Reference proteome</keyword>
<dbReference type="PROSITE" id="PS50531">
    <property type="entry name" value="HTH_IS21"/>
    <property type="match status" value="1"/>
</dbReference>
<dbReference type="NCBIfam" id="NF033546">
    <property type="entry name" value="transpos_IS21"/>
    <property type="match status" value="1"/>
</dbReference>
<reference evidence="7 8" key="1">
    <citation type="submission" date="2021-05" db="EMBL/GenBank/DDBJ databases">
        <title>Fusibacter ferrireducens sp. nov., an anaerobic, sulfur- and Fe-reducing bacterium isolated from the mangrove sediment.</title>
        <authorList>
            <person name="Qiu D."/>
        </authorList>
    </citation>
    <scope>NUCLEOTIDE SEQUENCE [LARGE SCALE GENOMIC DNA]</scope>
    <source>
        <strain evidence="7 8">DSM 12116</strain>
    </source>
</reference>
<feature type="domain" description="Integrase catalytic" evidence="6">
    <location>
        <begin position="103"/>
        <end position="278"/>
    </location>
</feature>
<proteinExistence type="inferred from homology"/>
<evidence type="ECO:0000256" key="4">
    <source>
        <dbReference type="ARBA" id="ARBA00023172"/>
    </source>
</evidence>
<dbReference type="InterPro" id="IPR054353">
    <property type="entry name" value="IstA-like_C"/>
</dbReference>
<dbReference type="Pfam" id="PF22483">
    <property type="entry name" value="Mu-transpos_C_2"/>
    <property type="match status" value="1"/>
</dbReference>
<evidence type="ECO:0000313" key="8">
    <source>
        <dbReference type="Proteomes" id="UP000746471"/>
    </source>
</evidence>
<dbReference type="InterPro" id="IPR036397">
    <property type="entry name" value="RNaseH_sf"/>
</dbReference>
<dbReference type="Proteomes" id="UP000746471">
    <property type="component" value="Unassembled WGS sequence"/>
</dbReference>
<keyword evidence="3" id="KW-0238">DNA-binding</keyword>
<evidence type="ECO:0000259" key="5">
    <source>
        <dbReference type="PROSITE" id="PS50531"/>
    </source>
</evidence>
<comment type="similarity">
    <text evidence="1">Belongs to the transposase IS21/IS408/IS1162 family.</text>
</comment>
<dbReference type="InterPro" id="IPR001584">
    <property type="entry name" value="Integrase_cat-core"/>
</dbReference>
<dbReference type="Pfam" id="PF00665">
    <property type="entry name" value="rve"/>
    <property type="match status" value="1"/>
</dbReference>
<dbReference type="PANTHER" id="PTHR35004:SF6">
    <property type="entry name" value="TRANSPOSASE"/>
    <property type="match status" value="1"/>
</dbReference>
<keyword evidence="4" id="KW-0233">DNA recombination</keyword>
<evidence type="ECO:0000259" key="6">
    <source>
        <dbReference type="PROSITE" id="PS50994"/>
    </source>
</evidence>
<name>A0ABS5PUC5_9FIRM</name>
<dbReference type="Gene3D" id="3.30.420.10">
    <property type="entry name" value="Ribonuclease H-like superfamily/Ribonuclease H"/>
    <property type="match status" value="1"/>
</dbReference>
<gene>
    <name evidence="7" type="primary">istA</name>
    <name evidence="7" type="ORF">KHM83_19005</name>
</gene>
<evidence type="ECO:0000256" key="3">
    <source>
        <dbReference type="ARBA" id="ARBA00023125"/>
    </source>
</evidence>
<dbReference type="PROSITE" id="PS50994">
    <property type="entry name" value="INTEGRASE"/>
    <property type="match status" value="1"/>
</dbReference>
<protein>
    <submittedName>
        <fullName evidence="7">IS21 family transposase</fullName>
    </submittedName>
</protein>